<dbReference type="SUPFAM" id="SSF56784">
    <property type="entry name" value="HAD-like"/>
    <property type="match status" value="1"/>
</dbReference>
<organism evidence="1 2">
    <name type="scientific">Novosphingobium rhizovicinum</name>
    <dbReference type="NCBI Taxonomy" id="3228928"/>
    <lineage>
        <taxon>Bacteria</taxon>
        <taxon>Pseudomonadati</taxon>
        <taxon>Pseudomonadota</taxon>
        <taxon>Alphaproteobacteria</taxon>
        <taxon>Sphingomonadales</taxon>
        <taxon>Sphingomonadaceae</taxon>
        <taxon>Novosphingobium</taxon>
    </lineage>
</organism>
<accession>A0ABV3R8Y5</accession>
<keyword evidence="2" id="KW-1185">Reference proteome</keyword>
<name>A0ABV3R8Y5_9SPHN</name>
<dbReference type="GO" id="GO:0016787">
    <property type="term" value="F:hydrolase activity"/>
    <property type="evidence" value="ECO:0007669"/>
    <property type="project" value="UniProtKB-KW"/>
</dbReference>
<dbReference type="InterPro" id="IPR036412">
    <property type="entry name" value="HAD-like_sf"/>
</dbReference>
<dbReference type="EMBL" id="JBFNXR010000021">
    <property type="protein sequence ID" value="MEW9854505.1"/>
    <property type="molecule type" value="Genomic_DNA"/>
</dbReference>
<dbReference type="RefSeq" id="WP_367770474.1">
    <property type="nucleotide sequence ID" value="NZ_JBFNXR010000021.1"/>
</dbReference>
<dbReference type="Pfam" id="PF00702">
    <property type="entry name" value="Hydrolase"/>
    <property type="match status" value="1"/>
</dbReference>
<dbReference type="Proteomes" id="UP001556118">
    <property type="component" value="Unassembled WGS sequence"/>
</dbReference>
<keyword evidence="1" id="KW-0378">Hydrolase</keyword>
<dbReference type="Gene3D" id="3.40.50.1000">
    <property type="entry name" value="HAD superfamily/HAD-like"/>
    <property type="match status" value="1"/>
</dbReference>
<evidence type="ECO:0000313" key="2">
    <source>
        <dbReference type="Proteomes" id="UP001556118"/>
    </source>
</evidence>
<dbReference type="InterPro" id="IPR023214">
    <property type="entry name" value="HAD_sf"/>
</dbReference>
<comment type="caution">
    <text evidence="1">The sequence shown here is derived from an EMBL/GenBank/DDBJ whole genome shotgun (WGS) entry which is preliminary data.</text>
</comment>
<protein>
    <submittedName>
        <fullName evidence="1">HAD family hydrolase</fullName>
    </submittedName>
</protein>
<sequence length="809" mass="87972">MMNTKILPHQLAMALEDAPQDLKILTLDCFDTLIWRNVHAPAHVFGDLGENGPTPQQRIWAETHARSRAALKEGRNEVLIEQIYGALLPGHEGEVHARGVAAELEAEARHCYGFAPTVALMRAAKARGLEIAIVSDTYLSRDQLRALIASAAGEDVAGLIDHFFCSSEYGVSKSEGLFKHVLKKTGVSPSRILHIGDNPKADLTPAQALGINAIHLVQFSETEQQRLRLEASVGSIINAGGARQAPCFQLHRAPLALAVPTLEDPAEALGLTTLGPVLHAFATWVAEEAEEFAKDGGKTHLLFLMRDGYLPQCVFEALGTGLPTHALEISRFTATAASFQDEATISEHLEMELECTDIAAIAKQLLFTEQEAKAIIRKLPSRGRSQAFAAAVQAPVNLRKILERSKAFAERLAHYVKVQVAPAPGDKLMLVDLGYNGTVQDKAEPVLRQALGVDVSGRYLVLREQKMGRFDKKGLIDGRHYASTALEAFCANVAVMEQLCTAAQGSVVDYDAQGRAIRAGNSIKARQSDVREAVQQGAVRYVAEREKAFVRLPSSDSAETRRQSAAAILARLMFLPLPSELAVLESFEHDVNLGTDSTVKLFDTDIAAQGLKRRGLFYMKGAERMYLPAELRGQGLSASLTLFTQHCFGLDLKYVDFCDRAIDLPIIVADGTDILTEKVKAYPTHDGYFMAAIPVGECRFAIGVQFGRLYDWVQVESAQFVPVSTFLSDKAARGDEPIDALPSLEGMEQVAPHLMRCEDQAAFMMVPPPVLANKQAMMLTVVFRPIAERQPSPVAASASPQVAPGAGAR</sequence>
<gene>
    <name evidence="1" type="ORF">ABUH87_04850</name>
</gene>
<evidence type="ECO:0000313" key="1">
    <source>
        <dbReference type="EMBL" id="MEW9854505.1"/>
    </source>
</evidence>
<reference evidence="1 2" key="1">
    <citation type="submission" date="2024-06" db="EMBL/GenBank/DDBJ databases">
        <title>Novosphingobium rhizovicinus M1R2S20.</title>
        <authorList>
            <person name="Sun J.-Q."/>
        </authorList>
    </citation>
    <scope>NUCLEOTIDE SEQUENCE [LARGE SCALE GENOMIC DNA]</scope>
    <source>
        <strain evidence="1 2">M1R2S20</strain>
    </source>
</reference>
<proteinExistence type="predicted"/>